<dbReference type="RefSeq" id="WP_240005877.1">
    <property type="nucleotide sequence ID" value="NZ_BJEE01000010.1"/>
</dbReference>
<dbReference type="Proteomes" id="UP000199268">
    <property type="component" value="Unassembled WGS sequence"/>
</dbReference>
<keyword evidence="2" id="KW-1185">Reference proteome</keyword>
<name>A0A1C4C7S6_9LACO</name>
<dbReference type="EMBL" id="FMAO01000026">
    <property type="protein sequence ID" value="SCC15157.1"/>
    <property type="molecule type" value="Genomic_DNA"/>
</dbReference>
<dbReference type="Pfam" id="PF12691">
    <property type="entry name" value="Phage_tail_terminator_6"/>
    <property type="match status" value="1"/>
</dbReference>
<evidence type="ECO:0000313" key="1">
    <source>
        <dbReference type="EMBL" id="SCC15157.1"/>
    </source>
</evidence>
<dbReference type="AlphaFoldDB" id="A0A1C4C7S6"/>
<sequence length="101" mass="11333">MTDKPSIALFPIPGGRTTVQYFNGTKEMDFAWQLMVQEESPQDTAAIMWAIYGALTDENLVLDSTDDSFEFNYMTPNQPELEGEKNNMTVWSLSGTANLTI</sequence>
<reference evidence="2" key="1">
    <citation type="submission" date="2016-08" db="EMBL/GenBank/DDBJ databases">
        <authorList>
            <person name="Varghese N."/>
            <person name="Submissions Spin"/>
        </authorList>
    </citation>
    <scope>NUCLEOTIDE SEQUENCE [LARGE SCALE GENOMIC DNA]</scope>
    <source>
        <strain evidence="2">R-53094</strain>
    </source>
</reference>
<proteinExistence type="predicted"/>
<gene>
    <name evidence="1" type="ORF">GA0061074_1268</name>
</gene>
<dbReference type="STRING" id="1505725.GA0061074_1268"/>
<protein>
    <submittedName>
        <fullName evidence="1">Bacteriophage minor capsid protein</fullName>
    </submittedName>
</protein>
<evidence type="ECO:0000313" key="2">
    <source>
        <dbReference type="Proteomes" id="UP000199268"/>
    </source>
</evidence>
<accession>A0A1C4C7S6</accession>
<organism evidence="1 2">
    <name type="scientific">Weissella bombi</name>
    <dbReference type="NCBI Taxonomy" id="1505725"/>
    <lineage>
        <taxon>Bacteria</taxon>
        <taxon>Bacillati</taxon>
        <taxon>Bacillota</taxon>
        <taxon>Bacilli</taxon>
        <taxon>Lactobacillales</taxon>
        <taxon>Lactobacillaceae</taxon>
        <taxon>Weissella</taxon>
    </lineage>
</organism>
<dbReference type="InterPro" id="IPR024411">
    <property type="entry name" value="Tail_terminator_phage"/>
</dbReference>